<organism evidence="6 7">
    <name type="scientific">Pseudochelatococcus lubricantis</name>
    <dbReference type="NCBI Taxonomy" id="1538102"/>
    <lineage>
        <taxon>Bacteria</taxon>
        <taxon>Pseudomonadati</taxon>
        <taxon>Pseudomonadota</taxon>
        <taxon>Alphaproteobacteria</taxon>
        <taxon>Hyphomicrobiales</taxon>
        <taxon>Chelatococcaceae</taxon>
        <taxon>Pseudochelatococcus</taxon>
    </lineage>
</organism>
<keyword evidence="2" id="KW-0479">Metal-binding</keyword>
<comment type="similarity">
    <text evidence="1">Belongs to the Gfa family.</text>
</comment>
<gene>
    <name evidence="6" type="ORF">FHS82_000652</name>
</gene>
<sequence>MSHAVLNARCLCGAVEFTAVPENDEAGVCHCSMCQRWSGGIWFARRCGELTMVKGDALGIYDSSEWGERGFCRECGSSLFWRQKDGAHNAVAVAAFGEHDGMRLTSEIFYDVKPDYYALANETEKMTEAETIAFFTGGQDGNHG</sequence>
<evidence type="ECO:0000256" key="1">
    <source>
        <dbReference type="ARBA" id="ARBA00005495"/>
    </source>
</evidence>
<evidence type="ECO:0000256" key="4">
    <source>
        <dbReference type="ARBA" id="ARBA00023239"/>
    </source>
</evidence>
<dbReference type="SUPFAM" id="SSF51316">
    <property type="entry name" value="Mss4-like"/>
    <property type="match status" value="1"/>
</dbReference>
<evidence type="ECO:0000256" key="3">
    <source>
        <dbReference type="ARBA" id="ARBA00022833"/>
    </source>
</evidence>
<dbReference type="PANTHER" id="PTHR33337:SF40">
    <property type="entry name" value="CENP-V_GFA DOMAIN-CONTAINING PROTEIN-RELATED"/>
    <property type="match status" value="1"/>
</dbReference>
<keyword evidence="3" id="KW-0862">Zinc</keyword>
<dbReference type="Pfam" id="PF04828">
    <property type="entry name" value="GFA"/>
    <property type="match status" value="1"/>
</dbReference>
<proteinExistence type="inferred from homology"/>
<name>A0ABX0UV53_9HYPH</name>
<dbReference type="InterPro" id="IPR011057">
    <property type="entry name" value="Mss4-like_sf"/>
</dbReference>
<dbReference type="Proteomes" id="UP001429580">
    <property type="component" value="Unassembled WGS sequence"/>
</dbReference>
<comment type="caution">
    <text evidence="6">The sequence shown here is derived from an EMBL/GenBank/DDBJ whole genome shotgun (WGS) entry which is preliminary data.</text>
</comment>
<dbReference type="RefSeq" id="WP_166948634.1">
    <property type="nucleotide sequence ID" value="NZ_JAASQI010000001.1"/>
</dbReference>
<dbReference type="PANTHER" id="PTHR33337">
    <property type="entry name" value="GFA DOMAIN-CONTAINING PROTEIN"/>
    <property type="match status" value="1"/>
</dbReference>
<evidence type="ECO:0000259" key="5">
    <source>
        <dbReference type="PROSITE" id="PS51891"/>
    </source>
</evidence>
<feature type="domain" description="CENP-V/GFA" evidence="5">
    <location>
        <begin position="6"/>
        <end position="111"/>
    </location>
</feature>
<dbReference type="PROSITE" id="PS51891">
    <property type="entry name" value="CENP_V_GFA"/>
    <property type="match status" value="1"/>
</dbReference>
<keyword evidence="4" id="KW-0456">Lyase</keyword>
<accession>A0ABX0UV53</accession>
<keyword evidence="7" id="KW-1185">Reference proteome</keyword>
<dbReference type="EMBL" id="JAASQI010000001">
    <property type="protein sequence ID" value="NIJ56839.1"/>
    <property type="molecule type" value="Genomic_DNA"/>
</dbReference>
<evidence type="ECO:0000256" key="2">
    <source>
        <dbReference type="ARBA" id="ARBA00022723"/>
    </source>
</evidence>
<dbReference type="InterPro" id="IPR006913">
    <property type="entry name" value="CENP-V/GFA"/>
</dbReference>
<evidence type="ECO:0000313" key="7">
    <source>
        <dbReference type="Proteomes" id="UP001429580"/>
    </source>
</evidence>
<evidence type="ECO:0000313" key="6">
    <source>
        <dbReference type="EMBL" id="NIJ56839.1"/>
    </source>
</evidence>
<protein>
    <recommendedName>
        <fullName evidence="5">CENP-V/GFA domain-containing protein</fullName>
    </recommendedName>
</protein>
<dbReference type="Gene3D" id="3.90.1590.10">
    <property type="entry name" value="glutathione-dependent formaldehyde- activating enzyme (gfa)"/>
    <property type="match status" value="1"/>
</dbReference>
<reference evidence="6 7" key="1">
    <citation type="submission" date="2020-03" db="EMBL/GenBank/DDBJ databases">
        <title>Genomic Encyclopedia of Type Strains, Phase IV (KMG-IV): sequencing the most valuable type-strain genomes for metagenomic binning, comparative biology and taxonomic classification.</title>
        <authorList>
            <person name="Goeker M."/>
        </authorList>
    </citation>
    <scope>NUCLEOTIDE SEQUENCE [LARGE SCALE GENOMIC DNA]</scope>
    <source>
        <strain evidence="6 7">DSM 103870</strain>
    </source>
</reference>